<evidence type="ECO:0000313" key="10">
    <source>
        <dbReference type="Proteomes" id="UP001597145"/>
    </source>
</evidence>
<proteinExistence type="inferred from homology"/>
<evidence type="ECO:0000256" key="5">
    <source>
        <dbReference type="ARBA" id="ARBA00022840"/>
    </source>
</evidence>
<dbReference type="InterPro" id="IPR031475">
    <property type="entry name" value="NBD_C"/>
</dbReference>
<dbReference type="InterPro" id="IPR042213">
    <property type="entry name" value="NBD_C_sf"/>
</dbReference>
<dbReference type="Gene3D" id="3.40.50.10840">
    <property type="entry name" value="Putative sugar-binding, N-terminal domain"/>
    <property type="match status" value="1"/>
</dbReference>
<dbReference type="Proteomes" id="UP001597145">
    <property type="component" value="Unassembled WGS sequence"/>
</dbReference>
<keyword evidence="5" id="KW-0067">ATP-binding</keyword>
<evidence type="ECO:0000256" key="4">
    <source>
        <dbReference type="ARBA" id="ARBA00022777"/>
    </source>
</evidence>
<comment type="caution">
    <text evidence="9">The sequence shown here is derived from an EMBL/GenBank/DDBJ whole genome shotgun (WGS) entry which is preliminary data.</text>
</comment>
<evidence type="ECO:0000256" key="2">
    <source>
        <dbReference type="ARBA" id="ARBA00022679"/>
    </source>
</evidence>
<dbReference type="Pfam" id="PF17042">
    <property type="entry name" value="NBD_C"/>
    <property type="match status" value="1"/>
</dbReference>
<accession>A0ABW4FJ00</accession>
<dbReference type="RefSeq" id="WP_343977227.1">
    <property type="nucleotide sequence ID" value="NZ_BAAAJG010000008.1"/>
</dbReference>
<protein>
    <submittedName>
        <fullName evidence="9">Four-carbon acid sugar kinase family protein</fullName>
    </submittedName>
</protein>
<gene>
    <name evidence="9" type="ORF">ACFSCY_12600</name>
</gene>
<sequence>MAGRGTHVTAVPLDELTAGFPPVRPVDAAALATQVAGGRTLVVLDDDPTGTQSITDLPVLTRWTVDDLRWALRQDTPAFFVLTNTRSLAEPDAAALNRDVAGALATAAAAEGVDYVVASRSDSTLRGHYPLETDVLAAELAAAGRPIDGVVIVPAFVDAGRVTVGSVHWMRTTEGMIPVSESEFARDATFGYHHADLRDWVAEKTAGRTPRTEVATVTLDDLRAGGPGGVEKILGGLTGGRPVVVDAVTDDDLRVLVQGLLAAEAGGSRFLYRTGPSFVRARSGQTAAPPVDAARLRAALPALDGDPRPRSARGLVAVGSHVALTTRQLDRLRATGGIVELELDVPALLDPARGSAHVATTVERAVELLGNADGDLVVTTSRTLVTGADGAASLAIARTVSTALVTVVRELVARVRPAFVLGKGGITASDTATAGLGITRAWSRGTLLPGLVSVWEPVSGPACGIPYIVFAGNVGDDDGLLTAVRTLREL</sequence>
<organism evidence="9 10">
    <name type="scientific">Pseudonocardia aurantiaca</name>
    <dbReference type="NCBI Taxonomy" id="75290"/>
    <lineage>
        <taxon>Bacteria</taxon>
        <taxon>Bacillati</taxon>
        <taxon>Actinomycetota</taxon>
        <taxon>Actinomycetes</taxon>
        <taxon>Pseudonocardiales</taxon>
        <taxon>Pseudonocardiaceae</taxon>
        <taxon>Pseudonocardia</taxon>
    </lineage>
</organism>
<keyword evidence="3" id="KW-0547">Nucleotide-binding</keyword>
<feature type="domain" description="Four-carbon acid sugar kinase nucleotide binding" evidence="8">
    <location>
        <begin position="315"/>
        <end position="480"/>
    </location>
</feature>
<dbReference type="EMBL" id="JBHUCP010000007">
    <property type="protein sequence ID" value="MFD1530284.1"/>
    <property type="molecule type" value="Genomic_DNA"/>
</dbReference>
<name>A0ABW4FJ00_9PSEU</name>
<dbReference type="InterPro" id="IPR037051">
    <property type="entry name" value="4-carb_acid_sugar_kinase_N_sf"/>
</dbReference>
<dbReference type="Pfam" id="PF07005">
    <property type="entry name" value="SBD_N"/>
    <property type="match status" value="1"/>
</dbReference>
<dbReference type="Gene3D" id="3.40.980.20">
    <property type="entry name" value="Four-carbon acid sugar kinase, nucleotide binding domain"/>
    <property type="match status" value="1"/>
</dbReference>
<keyword evidence="4 9" id="KW-0418">Kinase</keyword>
<evidence type="ECO:0000256" key="6">
    <source>
        <dbReference type="ARBA" id="ARBA00023277"/>
    </source>
</evidence>
<reference evidence="10" key="1">
    <citation type="journal article" date="2019" name="Int. J. Syst. Evol. Microbiol.">
        <title>The Global Catalogue of Microorganisms (GCM) 10K type strain sequencing project: providing services to taxonomists for standard genome sequencing and annotation.</title>
        <authorList>
            <consortium name="The Broad Institute Genomics Platform"/>
            <consortium name="The Broad Institute Genome Sequencing Center for Infectious Disease"/>
            <person name="Wu L."/>
            <person name="Ma J."/>
        </authorList>
    </citation>
    <scope>NUCLEOTIDE SEQUENCE [LARGE SCALE GENOMIC DNA]</scope>
    <source>
        <strain evidence="10">JCM 12165</strain>
    </source>
</reference>
<evidence type="ECO:0000259" key="7">
    <source>
        <dbReference type="Pfam" id="PF07005"/>
    </source>
</evidence>
<feature type="domain" description="Four-carbon acid sugar kinase N-terminal" evidence="7">
    <location>
        <begin position="41"/>
        <end position="281"/>
    </location>
</feature>
<evidence type="ECO:0000256" key="3">
    <source>
        <dbReference type="ARBA" id="ARBA00022741"/>
    </source>
</evidence>
<comment type="similarity">
    <text evidence="1">Belongs to the four-carbon acid sugar kinase family.</text>
</comment>
<dbReference type="SUPFAM" id="SSF142764">
    <property type="entry name" value="YgbK-like"/>
    <property type="match status" value="1"/>
</dbReference>
<dbReference type="GO" id="GO:0016301">
    <property type="term" value="F:kinase activity"/>
    <property type="evidence" value="ECO:0007669"/>
    <property type="project" value="UniProtKB-KW"/>
</dbReference>
<evidence type="ECO:0000313" key="9">
    <source>
        <dbReference type="EMBL" id="MFD1530284.1"/>
    </source>
</evidence>
<evidence type="ECO:0000256" key="1">
    <source>
        <dbReference type="ARBA" id="ARBA00005715"/>
    </source>
</evidence>
<evidence type="ECO:0000259" key="8">
    <source>
        <dbReference type="Pfam" id="PF17042"/>
    </source>
</evidence>
<dbReference type="InterPro" id="IPR010737">
    <property type="entry name" value="4-carb_acid_sugar_kinase_N"/>
</dbReference>
<keyword evidence="10" id="KW-1185">Reference proteome</keyword>
<keyword evidence="6" id="KW-0119">Carbohydrate metabolism</keyword>
<keyword evidence="2" id="KW-0808">Transferase</keyword>